<accession>A0A401ZH30</accession>
<name>A0A401ZH30_9CHLR</name>
<comment type="caution">
    <text evidence="1">The sequence shown here is derived from an EMBL/GenBank/DDBJ whole genome shotgun (WGS) entry which is preliminary data.</text>
</comment>
<evidence type="ECO:0000313" key="1">
    <source>
        <dbReference type="EMBL" id="GCE06194.1"/>
    </source>
</evidence>
<dbReference type="AlphaFoldDB" id="A0A401ZH30"/>
<sequence length="58" mass="6533">MESPREYMLACEWNLFSYVIRNKIVGSGLAPDLGSGLAPDFLPIRSCIKKREDEEKGT</sequence>
<gene>
    <name evidence="1" type="ORF">KDAU_35230</name>
</gene>
<proteinExistence type="predicted"/>
<protein>
    <submittedName>
        <fullName evidence="1">Uncharacterized protein</fullName>
    </submittedName>
</protein>
<reference evidence="2" key="1">
    <citation type="submission" date="2018-12" db="EMBL/GenBank/DDBJ databases">
        <title>Tengunoibacter tsumagoiensis gen. nov., sp. nov., Dictyobacter kobayashii sp. nov., D. alpinus sp. nov., and D. joshuensis sp. nov. and description of Dictyobacteraceae fam. nov. within the order Ktedonobacterales isolated from Tengu-no-mugimeshi.</title>
        <authorList>
            <person name="Wang C.M."/>
            <person name="Zheng Y."/>
            <person name="Sakai Y."/>
            <person name="Toyoda A."/>
            <person name="Minakuchi Y."/>
            <person name="Abe K."/>
            <person name="Yokota A."/>
            <person name="Yabe S."/>
        </authorList>
    </citation>
    <scope>NUCLEOTIDE SEQUENCE [LARGE SCALE GENOMIC DNA]</scope>
    <source>
        <strain evidence="2">S-27</strain>
    </source>
</reference>
<evidence type="ECO:0000313" key="2">
    <source>
        <dbReference type="Proteomes" id="UP000287224"/>
    </source>
</evidence>
<dbReference type="Proteomes" id="UP000287224">
    <property type="component" value="Unassembled WGS sequence"/>
</dbReference>
<organism evidence="1 2">
    <name type="scientific">Dictyobacter aurantiacus</name>
    <dbReference type="NCBI Taxonomy" id="1936993"/>
    <lineage>
        <taxon>Bacteria</taxon>
        <taxon>Bacillati</taxon>
        <taxon>Chloroflexota</taxon>
        <taxon>Ktedonobacteria</taxon>
        <taxon>Ktedonobacterales</taxon>
        <taxon>Dictyobacteraceae</taxon>
        <taxon>Dictyobacter</taxon>
    </lineage>
</organism>
<dbReference type="EMBL" id="BIFQ01000001">
    <property type="protein sequence ID" value="GCE06194.1"/>
    <property type="molecule type" value="Genomic_DNA"/>
</dbReference>
<keyword evidence="2" id="KW-1185">Reference proteome</keyword>